<keyword evidence="5" id="KW-1185">Reference proteome</keyword>
<comment type="caution">
    <text evidence="2">The sequence shown here is derived from an EMBL/GenBank/DDBJ whole genome shotgun (WGS) entry which is preliminary data.</text>
</comment>
<dbReference type="Proteomes" id="UP000677228">
    <property type="component" value="Unassembled WGS sequence"/>
</dbReference>
<dbReference type="Proteomes" id="UP000682733">
    <property type="component" value="Unassembled WGS sequence"/>
</dbReference>
<gene>
    <name evidence="2" type="ORF">GPM918_LOCUS15219</name>
    <name evidence="1" type="ORF">OVA965_LOCUS12272</name>
    <name evidence="4" type="ORF">SRO942_LOCUS15219</name>
    <name evidence="3" type="ORF">TMI583_LOCUS12275</name>
</gene>
<dbReference type="EMBL" id="CAJOBA010004902">
    <property type="protein sequence ID" value="CAF3727214.1"/>
    <property type="molecule type" value="Genomic_DNA"/>
</dbReference>
<reference evidence="2" key="1">
    <citation type="submission" date="2021-02" db="EMBL/GenBank/DDBJ databases">
        <authorList>
            <person name="Nowell W R."/>
        </authorList>
    </citation>
    <scope>NUCLEOTIDE SEQUENCE</scope>
</reference>
<dbReference type="AlphaFoldDB" id="A0A814IS51"/>
<evidence type="ECO:0000313" key="2">
    <source>
        <dbReference type="EMBL" id="CAF1029770.1"/>
    </source>
</evidence>
<dbReference type="EMBL" id="CAJNOK010004898">
    <property type="protein sequence ID" value="CAF0953663.1"/>
    <property type="molecule type" value="Genomic_DNA"/>
</dbReference>
<dbReference type="EMBL" id="CAJOBC010003794">
    <property type="protein sequence ID" value="CAF3800714.1"/>
    <property type="molecule type" value="Genomic_DNA"/>
</dbReference>
<dbReference type="EMBL" id="CAJNOQ010003794">
    <property type="protein sequence ID" value="CAF1029770.1"/>
    <property type="molecule type" value="Genomic_DNA"/>
</dbReference>
<organism evidence="2 5">
    <name type="scientific">Didymodactylos carnosus</name>
    <dbReference type="NCBI Taxonomy" id="1234261"/>
    <lineage>
        <taxon>Eukaryota</taxon>
        <taxon>Metazoa</taxon>
        <taxon>Spiralia</taxon>
        <taxon>Gnathifera</taxon>
        <taxon>Rotifera</taxon>
        <taxon>Eurotatoria</taxon>
        <taxon>Bdelloidea</taxon>
        <taxon>Philodinida</taxon>
        <taxon>Philodinidae</taxon>
        <taxon>Didymodactylos</taxon>
    </lineage>
</organism>
<evidence type="ECO:0000313" key="4">
    <source>
        <dbReference type="EMBL" id="CAF3800714.1"/>
    </source>
</evidence>
<dbReference type="Proteomes" id="UP000663829">
    <property type="component" value="Unassembled WGS sequence"/>
</dbReference>
<evidence type="ECO:0000313" key="5">
    <source>
        <dbReference type="Proteomes" id="UP000663829"/>
    </source>
</evidence>
<evidence type="ECO:0000313" key="1">
    <source>
        <dbReference type="EMBL" id="CAF0953663.1"/>
    </source>
</evidence>
<sequence length="461" mass="54600">MSYNKYKSVVFLTLQSSSNLSTLFMFLPVHISVSNSSNLSNKQLNQIYFQTLYPKDKTKTTWNHNGGMRRQQAIGLCINFNYDPDSNGITLTSILKYYLLIHEYLVIITPSPFQNLSQQNQQILNQSNVSQTTIAKEESNGHLLLKKTETTPAIGNPRLFHIECTGVTKGYYQHKCISLCAQFYQQLPSSRLRGILYLPDDVFFNYSYVFRHPSYYSLDEFWIPYSHSILDCILNQKEAWWWWTHDNYWERYCEFFTKNLTDSYRHIFEILYGKNKLLAIVPSDIVYIPFADKQLQTFINVTQHIMTLFSNIFCEIALSIIVELTMALCKHWPYQNDRYLFNSTVNLLNNRIRLEQLDVIHLNNPYNRSQYQYRPSLLSYEGYIWPPNRDNELNYRTAIYTGISPDTVEKQLSNPVEFLHPLKLSKLDSWSYRLWTEAMDVQLKKLQNYIEDFDRTMDLNY</sequence>
<dbReference type="Proteomes" id="UP000681722">
    <property type="component" value="Unassembled WGS sequence"/>
</dbReference>
<accession>A0A814IS51</accession>
<evidence type="ECO:0000313" key="3">
    <source>
        <dbReference type="EMBL" id="CAF3727214.1"/>
    </source>
</evidence>
<name>A0A814IS51_9BILA</name>
<protein>
    <submittedName>
        <fullName evidence="2">Uncharacterized protein</fullName>
    </submittedName>
</protein>
<proteinExistence type="predicted"/>